<dbReference type="Pfam" id="PF08929">
    <property type="entry name" value="PoNi_C"/>
    <property type="match status" value="1"/>
</dbReference>
<dbReference type="Pfam" id="PF08928">
    <property type="entry name" value="PoNi_N"/>
    <property type="match status" value="1"/>
</dbReference>
<dbReference type="Proteomes" id="UP001596483">
    <property type="component" value="Unassembled WGS sequence"/>
</dbReference>
<organism evidence="3 4">
    <name type="scientific">Bhargavaea changchunensis</name>
    <dbReference type="NCBI Taxonomy" id="2134037"/>
    <lineage>
        <taxon>Bacteria</taxon>
        <taxon>Bacillati</taxon>
        <taxon>Bacillota</taxon>
        <taxon>Bacilli</taxon>
        <taxon>Bacillales</taxon>
        <taxon>Caryophanaceae</taxon>
        <taxon>Bhargavaea</taxon>
    </lineage>
</organism>
<dbReference type="InterPro" id="IPR015024">
    <property type="entry name" value="PoNi_N"/>
</dbReference>
<dbReference type="InterPro" id="IPR015025">
    <property type="entry name" value="PoNi_C"/>
</dbReference>
<evidence type="ECO:0000259" key="1">
    <source>
        <dbReference type="Pfam" id="PF08928"/>
    </source>
</evidence>
<keyword evidence="4" id="KW-1185">Reference proteome</keyword>
<feature type="domain" description="PoNi N-terminal" evidence="1">
    <location>
        <begin position="2"/>
        <end position="115"/>
    </location>
</feature>
<gene>
    <name evidence="3" type="ORF">ACFQQH_03380</name>
</gene>
<reference evidence="4" key="1">
    <citation type="journal article" date="2019" name="Int. J. Syst. Evol. Microbiol.">
        <title>The Global Catalogue of Microorganisms (GCM) 10K type strain sequencing project: providing services to taxonomists for standard genome sequencing and annotation.</title>
        <authorList>
            <consortium name="The Broad Institute Genomics Platform"/>
            <consortium name="The Broad Institute Genome Sequencing Center for Infectious Disease"/>
            <person name="Wu L."/>
            <person name="Ma J."/>
        </authorList>
    </citation>
    <scope>NUCLEOTIDE SEQUENCE [LARGE SCALE GENOMIC DNA]</scope>
    <source>
        <strain evidence="4">JCM 4738</strain>
    </source>
</reference>
<dbReference type="InterPro" id="IPR028983">
    <property type="entry name" value="PA2201-like_C"/>
</dbReference>
<dbReference type="EMBL" id="JBHTCT010000007">
    <property type="protein sequence ID" value="MFC7364202.1"/>
    <property type="molecule type" value="Genomic_DNA"/>
</dbReference>
<name>A0ABW2NDL8_9BACL</name>
<dbReference type="Gene3D" id="1.10.3920.10">
    <property type="entry name" value="PA2201 C-terminal domain-like"/>
    <property type="match status" value="1"/>
</dbReference>
<sequence>MRDFIKDERYFEDYLNWADDSIQQFQLAIEQVKQARGADDPGVHNGYSILNNRYLKKLRALYSAGRPIEEIEALMPPLIESMEKTWIVRDVEQMLWVLSVGVMLEMENELFSRLVDLVRKHDLQNPIIELVIQGSSTPEGSARVEVPYDRLLDVIKSGNKQAQPEILKEYLEKYWYDGNKHAGWHDTHNHRDAIYCGYWSFESGAVVKILGIDDSSMKGVPYYPYDLVHYKKASCNG</sequence>
<evidence type="ECO:0000313" key="3">
    <source>
        <dbReference type="EMBL" id="MFC7364202.1"/>
    </source>
</evidence>
<protein>
    <submittedName>
        <fullName evidence="3">PoNe immunity protein domain-containing protein</fullName>
    </submittedName>
</protein>
<evidence type="ECO:0000313" key="4">
    <source>
        <dbReference type="Proteomes" id="UP001596483"/>
    </source>
</evidence>
<proteinExistence type="predicted"/>
<dbReference type="RefSeq" id="WP_157294481.1">
    <property type="nucleotide sequence ID" value="NZ_JBHTCT010000007.1"/>
</dbReference>
<feature type="domain" description="PoNi C-terminal" evidence="2">
    <location>
        <begin position="134"/>
        <end position="227"/>
    </location>
</feature>
<evidence type="ECO:0000259" key="2">
    <source>
        <dbReference type="Pfam" id="PF08929"/>
    </source>
</evidence>
<dbReference type="SUPFAM" id="SSF140731">
    <property type="entry name" value="PA2201 C-terminal domain-like"/>
    <property type="match status" value="1"/>
</dbReference>
<comment type="caution">
    <text evidence="3">The sequence shown here is derived from an EMBL/GenBank/DDBJ whole genome shotgun (WGS) entry which is preliminary data.</text>
</comment>
<accession>A0ABW2NDL8</accession>